<reference evidence="1 2" key="1">
    <citation type="submission" date="2018-12" db="EMBL/GenBank/DDBJ databases">
        <authorList>
            <consortium name="Pathogen Informatics"/>
        </authorList>
    </citation>
    <scope>NUCLEOTIDE SEQUENCE [LARGE SCALE GENOMIC DNA]</scope>
    <source>
        <strain evidence="1 2">NCTC11214</strain>
    </source>
</reference>
<accession>A0A3S4DB30</accession>
<protein>
    <submittedName>
        <fullName evidence="1">Uncharacterized protein</fullName>
    </submittedName>
</protein>
<dbReference type="Proteomes" id="UP000281391">
    <property type="component" value="Chromosome"/>
</dbReference>
<dbReference type="RefSeq" id="WP_004966308.1">
    <property type="nucleotide sequence ID" value="NZ_LR134117.1"/>
</dbReference>
<evidence type="ECO:0000313" key="2">
    <source>
        <dbReference type="Proteomes" id="UP000281391"/>
    </source>
</evidence>
<proteinExistence type="predicted"/>
<dbReference type="AlphaFoldDB" id="A0A3S4DB30"/>
<name>A0A3S4DB30_SEROD</name>
<evidence type="ECO:0000313" key="1">
    <source>
        <dbReference type="EMBL" id="VDZ51267.1"/>
    </source>
</evidence>
<gene>
    <name evidence="1" type="ORF">NCTC11214_00116</name>
</gene>
<dbReference type="EMBL" id="LR134117">
    <property type="protein sequence ID" value="VDZ51267.1"/>
    <property type="molecule type" value="Genomic_DNA"/>
</dbReference>
<sequence length="77" mass="8533">MFNNNETLVAAIMANKTAWSALLGALIAQGTVDPLLVQQHLKTCQREFHQRDLAVIAEALDMHVKALEAWIQTSFNA</sequence>
<organism evidence="1 2">
    <name type="scientific">Serratia odorifera</name>
    <dbReference type="NCBI Taxonomy" id="618"/>
    <lineage>
        <taxon>Bacteria</taxon>
        <taxon>Pseudomonadati</taxon>
        <taxon>Pseudomonadota</taxon>
        <taxon>Gammaproteobacteria</taxon>
        <taxon>Enterobacterales</taxon>
        <taxon>Yersiniaceae</taxon>
        <taxon>Serratia</taxon>
    </lineage>
</organism>
<dbReference type="KEGG" id="sof:NCTC11214_00116"/>